<dbReference type="GO" id="GO:0046813">
    <property type="term" value="P:receptor-mediated virion attachment to host cell"/>
    <property type="evidence" value="ECO:0007669"/>
    <property type="project" value="TreeGrafter"/>
</dbReference>
<keyword evidence="4" id="KW-0732">Signal</keyword>
<organism evidence="5 6">
    <name type="scientific">Anaeromyxobacter dehalogenans (strain ATCC BAA-258 / DSM 21875 / 2CP-1)</name>
    <dbReference type="NCBI Taxonomy" id="455488"/>
    <lineage>
        <taxon>Bacteria</taxon>
        <taxon>Pseudomonadati</taxon>
        <taxon>Myxococcota</taxon>
        <taxon>Myxococcia</taxon>
        <taxon>Myxococcales</taxon>
        <taxon>Cystobacterineae</taxon>
        <taxon>Anaeromyxobacteraceae</taxon>
        <taxon>Anaeromyxobacter</taxon>
    </lineage>
</organism>
<dbReference type="SUPFAM" id="SSF48452">
    <property type="entry name" value="TPR-like"/>
    <property type="match status" value="1"/>
</dbReference>
<dbReference type="PANTHER" id="PTHR44858:SF1">
    <property type="entry name" value="UDP-N-ACETYLGLUCOSAMINE--PEPTIDE N-ACETYLGLUCOSAMINYLTRANSFERASE SPINDLY-RELATED"/>
    <property type="match status" value="1"/>
</dbReference>
<dbReference type="Gene3D" id="3.30.2010.20">
    <property type="match status" value="1"/>
</dbReference>
<feature type="repeat" description="TPR" evidence="3">
    <location>
        <begin position="218"/>
        <end position="251"/>
    </location>
</feature>
<name>B8J8R6_ANAD2</name>
<gene>
    <name evidence="5" type="ordered locus">A2cp1_0155</name>
</gene>
<dbReference type="GO" id="GO:0009279">
    <property type="term" value="C:cell outer membrane"/>
    <property type="evidence" value="ECO:0007669"/>
    <property type="project" value="TreeGrafter"/>
</dbReference>
<accession>B8J8R6</accession>
<dbReference type="InterPro" id="IPR010428">
    <property type="entry name" value="Zincin_1"/>
</dbReference>
<dbReference type="KEGG" id="acp:A2cp1_0155"/>
<evidence type="ECO:0000313" key="6">
    <source>
        <dbReference type="Proteomes" id="UP000007089"/>
    </source>
</evidence>
<dbReference type="PROSITE" id="PS50005">
    <property type="entry name" value="TPR"/>
    <property type="match status" value="2"/>
</dbReference>
<dbReference type="InterPro" id="IPR019734">
    <property type="entry name" value="TPR_rpt"/>
</dbReference>
<feature type="chain" id="PRO_5002872613" evidence="4">
    <location>
        <begin position="29"/>
        <end position="413"/>
    </location>
</feature>
<evidence type="ECO:0000256" key="4">
    <source>
        <dbReference type="SAM" id="SignalP"/>
    </source>
</evidence>
<dbReference type="Pfam" id="PF13432">
    <property type="entry name" value="TPR_16"/>
    <property type="match status" value="2"/>
</dbReference>
<dbReference type="InterPro" id="IPR050498">
    <property type="entry name" value="Ycf3"/>
</dbReference>
<protein>
    <submittedName>
        <fullName evidence="5">Uncharacterized protein</fullName>
    </submittedName>
</protein>
<dbReference type="InterPro" id="IPR038555">
    <property type="entry name" value="Zincin_1_sf"/>
</dbReference>
<dbReference type="SUPFAM" id="SSF55486">
    <property type="entry name" value="Metalloproteases ('zincins'), catalytic domain"/>
    <property type="match status" value="1"/>
</dbReference>
<evidence type="ECO:0000313" key="5">
    <source>
        <dbReference type="EMBL" id="ACL63514.1"/>
    </source>
</evidence>
<dbReference type="EMBL" id="CP001359">
    <property type="protein sequence ID" value="ACL63514.1"/>
    <property type="molecule type" value="Genomic_DNA"/>
</dbReference>
<proteinExistence type="predicted"/>
<reference evidence="5" key="1">
    <citation type="submission" date="2009-01" db="EMBL/GenBank/DDBJ databases">
        <title>Complete sequence of Anaeromyxobacter dehalogenans 2CP-1.</title>
        <authorList>
            <consortium name="US DOE Joint Genome Institute"/>
            <person name="Lucas S."/>
            <person name="Copeland A."/>
            <person name="Lapidus A."/>
            <person name="Glavina del Rio T."/>
            <person name="Dalin E."/>
            <person name="Tice H."/>
            <person name="Bruce D."/>
            <person name="Goodwin L."/>
            <person name="Pitluck S."/>
            <person name="Saunders E."/>
            <person name="Brettin T."/>
            <person name="Detter J.C."/>
            <person name="Han C."/>
            <person name="Larimer F."/>
            <person name="Land M."/>
            <person name="Hauser L."/>
            <person name="Kyrpides N."/>
            <person name="Ovchinnikova G."/>
            <person name="Beliaev A.S."/>
            <person name="Richardson P."/>
        </authorList>
    </citation>
    <scope>NUCLEOTIDE SEQUENCE</scope>
    <source>
        <strain evidence="5">2CP-1</strain>
    </source>
</reference>
<dbReference type="SMART" id="SM00028">
    <property type="entry name" value="TPR"/>
    <property type="match status" value="5"/>
</dbReference>
<feature type="repeat" description="TPR" evidence="3">
    <location>
        <begin position="103"/>
        <end position="136"/>
    </location>
</feature>
<feature type="signal peptide" evidence="4">
    <location>
        <begin position="1"/>
        <end position="28"/>
    </location>
</feature>
<evidence type="ECO:0000256" key="3">
    <source>
        <dbReference type="PROSITE-ProRule" id="PRU00339"/>
    </source>
</evidence>
<keyword evidence="6" id="KW-1185">Reference proteome</keyword>
<sequence length="413" mass="44031">MSLPFRRAAVLLLAAACTPSTAPAPAPAAPQANHVARGTITPARYVPPPARGSRARPEACLPGEPFAAPSALAEEAVAALDAGARERALACADEALRLAPRMVPALTARGAALAALDRLDEARLAFARALAVDPDEPEALLGAAELHVRRLGAARDALEAGLEYAVRGARSATRPPRKDKDLAARLELVAGMAENDLGRSHLALAHLERALAARPRDPDALYERGVALFELCRFGEARRAFERALAIAPDDAWAIHQLGLVAERSGDGRRAAALLARARTLAPDDFRDELAVDAGAFRAEVEAAVAALPAAEREALKLAPVEIQDLPDTEDLTAVEPPLSPSILGLYRGPPADEACTEADGPRCRSIVFYRKNLLRFARDRAELTEQVRVTLLHELGHLHGESDDELRDRGLE</sequence>
<evidence type="ECO:0000256" key="1">
    <source>
        <dbReference type="ARBA" id="ARBA00022737"/>
    </source>
</evidence>
<keyword evidence="1" id="KW-0677">Repeat</keyword>
<keyword evidence="2 3" id="KW-0802">TPR repeat</keyword>
<dbReference type="Gene3D" id="1.25.40.10">
    <property type="entry name" value="Tetratricopeptide repeat domain"/>
    <property type="match status" value="2"/>
</dbReference>
<evidence type="ECO:0000256" key="2">
    <source>
        <dbReference type="ARBA" id="ARBA00022803"/>
    </source>
</evidence>
<dbReference type="HOGENOM" id="CLU_670326_0_0_7"/>
<dbReference type="RefSeq" id="WP_012631593.1">
    <property type="nucleotide sequence ID" value="NC_011891.1"/>
</dbReference>
<dbReference type="Pfam" id="PF06262">
    <property type="entry name" value="Zincin_1"/>
    <property type="match status" value="1"/>
</dbReference>
<dbReference type="CDD" id="cd12952">
    <property type="entry name" value="MMP_ACEL2062"/>
    <property type="match status" value="1"/>
</dbReference>
<dbReference type="Proteomes" id="UP000007089">
    <property type="component" value="Chromosome"/>
</dbReference>
<dbReference type="InterPro" id="IPR011990">
    <property type="entry name" value="TPR-like_helical_dom_sf"/>
</dbReference>
<dbReference type="AlphaFoldDB" id="B8J8R6"/>
<dbReference type="PANTHER" id="PTHR44858">
    <property type="entry name" value="TETRATRICOPEPTIDE REPEAT PROTEIN 6"/>
    <property type="match status" value="1"/>
</dbReference>